<dbReference type="InterPro" id="IPR050889">
    <property type="entry name" value="Dendritic_Spine_Reg/Scaffold"/>
</dbReference>
<dbReference type="Proteomes" id="UP001497623">
    <property type="component" value="Unassembled WGS sequence"/>
</dbReference>
<dbReference type="AlphaFoldDB" id="A0AAV2PST5"/>
<proteinExistence type="predicted"/>
<dbReference type="PROSITE" id="PS50088">
    <property type="entry name" value="ANK_REPEAT"/>
    <property type="match status" value="9"/>
</dbReference>
<evidence type="ECO:0000256" key="1">
    <source>
        <dbReference type="ARBA" id="ARBA00022737"/>
    </source>
</evidence>
<keyword evidence="2 3" id="KW-0040">ANK repeat</keyword>
<feature type="repeat" description="ANK" evidence="3">
    <location>
        <begin position="213"/>
        <end position="245"/>
    </location>
</feature>
<reference evidence="4 5" key="1">
    <citation type="submission" date="2024-05" db="EMBL/GenBank/DDBJ databases">
        <authorList>
            <person name="Wallberg A."/>
        </authorList>
    </citation>
    <scope>NUCLEOTIDE SEQUENCE [LARGE SCALE GENOMIC DNA]</scope>
</reference>
<evidence type="ECO:0000256" key="2">
    <source>
        <dbReference type="ARBA" id="ARBA00023043"/>
    </source>
</evidence>
<dbReference type="PROSITE" id="PS50297">
    <property type="entry name" value="ANK_REP_REGION"/>
    <property type="match status" value="6"/>
</dbReference>
<feature type="repeat" description="ANK" evidence="3">
    <location>
        <begin position="83"/>
        <end position="115"/>
    </location>
</feature>
<dbReference type="Pfam" id="PF12796">
    <property type="entry name" value="Ank_2"/>
    <property type="match status" value="3"/>
</dbReference>
<accession>A0AAV2PST5</accession>
<dbReference type="PANTHER" id="PTHR24166">
    <property type="entry name" value="ROLLING PEBBLES, ISOFORM B"/>
    <property type="match status" value="1"/>
</dbReference>
<dbReference type="Pfam" id="PF00023">
    <property type="entry name" value="Ank"/>
    <property type="match status" value="2"/>
</dbReference>
<feature type="repeat" description="ANK" evidence="3">
    <location>
        <begin position="526"/>
        <end position="546"/>
    </location>
</feature>
<name>A0AAV2PST5_MEGNR</name>
<keyword evidence="5" id="KW-1185">Reference proteome</keyword>
<evidence type="ECO:0000313" key="4">
    <source>
        <dbReference type="EMBL" id="CAL4063119.1"/>
    </source>
</evidence>
<feature type="repeat" description="ANK" evidence="3">
    <location>
        <begin position="460"/>
        <end position="492"/>
    </location>
</feature>
<feature type="repeat" description="ANK" evidence="3">
    <location>
        <begin position="394"/>
        <end position="426"/>
    </location>
</feature>
<dbReference type="EMBL" id="CAXKWB010001014">
    <property type="protein sequence ID" value="CAL4063119.1"/>
    <property type="molecule type" value="Genomic_DNA"/>
</dbReference>
<keyword evidence="1" id="KW-0677">Repeat</keyword>
<dbReference type="InterPro" id="IPR002110">
    <property type="entry name" value="Ankyrin_rpt"/>
</dbReference>
<feature type="repeat" description="ANK" evidence="3">
    <location>
        <begin position="427"/>
        <end position="459"/>
    </location>
</feature>
<dbReference type="SUPFAM" id="SSF48403">
    <property type="entry name" value="Ankyrin repeat"/>
    <property type="match status" value="2"/>
</dbReference>
<dbReference type="SMART" id="SM00248">
    <property type="entry name" value="ANK"/>
    <property type="match status" value="15"/>
</dbReference>
<feature type="repeat" description="ANK" evidence="3">
    <location>
        <begin position="50"/>
        <end position="82"/>
    </location>
</feature>
<feature type="non-terminal residue" evidence="4">
    <location>
        <position position="632"/>
    </location>
</feature>
<dbReference type="PANTHER" id="PTHR24166:SF48">
    <property type="entry name" value="PROTEIN VAPYRIN"/>
    <property type="match status" value="1"/>
</dbReference>
<organism evidence="4 5">
    <name type="scientific">Meganyctiphanes norvegica</name>
    <name type="common">Northern krill</name>
    <name type="synonym">Thysanopoda norvegica</name>
    <dbReference type="NCBI Taxonomy" id="48144"/>
    <lineage>
        <taxon>Eukaryota</taxon>
        <taxon>Metazoa</taxon>
        <taxon>Ecdysozoa</taxon>
        <taxon>Arthropoda</taxon>
        <taxon>Crustacea</taxon>
        <taxon>Multicrustacea</taxon>
        <taxon>Malacostraca</taxon>
        <taxon>Eumalacostraca</taxon>
        <taxon>Eucarida</taxon>
        <taxon>Euphausiacea</taxon>
        <taxon>Euphausiidae</taxon>
        <taxon>Meganyctiphanes</taxon>
    </lineage>
</organism>
<evidence type="ECO:0000256" key="3">
    <source>
        <dbReference type="PROSITE-ProRule" id="PRU00023"/>
    </source>
</evidence>
<dbReference type="InterPro" id="IPR036770">
    <property type="entry name" value="Ankyrin_rpt-contain_sf"/>
</dbReference>
<dbReference type="Gene3D" id="1.25.40.20">
    <property type="entry name" value="Ankyrin repeat-containing domain"/>
    <property type="match status" value="5"/>
</dbReference>
<sequence length="632" mass="70310">MSSDVSVIQLLQSRRAATGDWETGDWEAIATEVRHILEKDSSLLEEVGPDGHRATHIAANLDAKEVLKVLIEMGADINALDAQNQTPLNHSVFKDSGNCFSMLIEGGANINANSRKTSLQHAVEVKSEFMVDKLLDNGAKISCKASKITPIHYSAEKGYTNILERLLKSYPKKVNICTQKRVTPLHLAAEKGNPNCCKVLIDNGAEVNSINNERLMPLHLAVKSGYKKTCELLIKSGADIGAKDALGRTPMMYSAACKIKDSLDILELLLENCKDVDEEVNKVDKNHLSALHYAVKHSSSPDHRELYAEKCRQLIIKGANCNLLDADKKSPLHYATKNRDPACCSALLNLSKSDEYYSFNDTLSLNGADELDFLSVQKKYQADYHVEIDIKDKDGNAPIHYALKRSSIECCHLLLKCRANINITNHEGDTPLHIAAENKLEECCQKFIYKGAHPGIPNNAQETPLHIAAKYGSLPCCQILQKGGANVNAKGFKKKTPIYFAIQAGAYECVSFLLKRNAHYKIQDDEGNTPLHFAASEGQLECCKHLASMSSKNELLYIKNSKGKLPLTIAFEKGYDEIFEFLLLKEDSLMPNKNMKENICSDIQTFVNLKREHRLSEVEESIKNYSDKKNNS</sequence>
<feature type="repeat" description="ANK" evidence="3">
    <location>
        <begin position="180"/>
        <end position="212"/>
    </location>
</feature>
<gene>
    <name evidence="4" type="ORF">MNOR_LOCUS3085</name>
</gene>
<protein>
    <submittedName>
        <fullName evidence="4">Uncharacterized protein</fullName>
    </submittedName>
</protein>
<feature type="repeat" description="ANK" evidence="3">
    <location>
        <begin position="493"/>
        <end position="525"/>
    </location>
</feature>
<evidence type="ECO:0000313" key="5">
    <source>
        <dbReference type="Proteomes" id="UP001497623"/>
    </source>
</evidence>
<comment type="caution">
    <text evidence="4">The sequence shown here is derived from an EMBL/GenBank/DDBJ whole genome shotgun (WGS) entry which is preliminary data.</text>
</comment>